<dbReference type="SUPFAM" id="SSF50494">
    <property type="entry name" value="Trypsin-like serine proteases"/>
    <property type="match status" value="1"/>
</dbReference>
<dbReference type="PROSITE" id="PS00135">
    <property type="entry name" value="TRYPSIN_SER"/>
    <property type="match status" value="1"/>
</dbReference>
<protein>
    <submittedName>
        <fullName evidence="7">Testisin</fullName>
    </submittedName>
</protein>
<feature type="signal peptide" evidence="5">
    <location>
        <begin position="1"/>
        <end position="18"/>
    </location>
</feature>
<evidence type="ECO:0000256" key="1">
    <source>
        <dbReference type="ARBA" id="ARBA00022670"/>
    </source>
</evidence>
<dbReference type="PANTHER" id="PTHR24253:SF79">
    <property type="entry name" value="SERINE PROTEASE 41"/>
    <property type="match status" value="1"/>
</dbReference>
<dbReference type="SMART" id="SM00020">
    <property type="entry name" value="Tryp_SPc"/>
    <property type="match status" value="1"/>
</dbReference>
<dbReference type="EMBL" id="JH167942">
    <property type="protein sequence ID" value="EHB03166.1"/>
    <property type="molecule type" value="Genomic_DNA"/>
</dbReference>
<dbReference type="eggNOG" id="KOG3627">
    <property type="taxonomic scope" value="Eukaryota"/>
</dbReference>
<evidence type="ECO:0000256" key="4">
    <source>
        <dbReference type="ARBA" id="ARBA00023157"/>
    </source>
</evidence>
<dbReference type="STRING" id="10181.G5B1K5"/>
<dbReference type="InterPro" id="IPR001254">
    <property type="entry name" value="Trypsin_dom"/>
</dbReference>
<evidence type="ECO:0000256" key="5">
    <source>
        <dbReference type="SAM" id="SignalP"/>
    </source>
</evidence>
<dbReference type="InterPro" id="IPR033116">
    <property type="entry name" value="TRYPSIN_SER"/>
</dbReference>
<dbReference type="CDD" id="cd00190">
    <property type="entry name" value="Tryp_SPc"/>
    <property type="match status" value="1"/>
</dbReference>
<reference evidence="7 8" key="1">
    <citation type="journal article" date="2011" name="Nature">
        <title>Genome sequencing reveals insights into physiology and longevity of the naked mole rat.</title>
        <authorList>
            <person name="Kim E.B."/>
            <person name="Fang X."/>
            <person name="Fushan A.A."/>
            <person name="Huang Z."/>
            <person name="Lobanov A.V."/>
            <person name="Han L."/>
            <person name="Marino S.M."/>
            <person name="Sun X."/>
            <person name="Turanov A.A."/>
            <person name="Yang P."/>
            <person name="Yim S.H."/>
            <person name="Zhao X."/>
            <person name="Kasaikina M.V."/>
            <person name="Stoletzki N."/>
            <person name="Peng C."/>
            <person name="Polak P."/>
            <person name="Xiong Z."/>
            <person name="Kiezun A."/>
            <person name="Zhu Y."/>
            <person name="Chen Y."/>
            <person name="Kryukov G.V."/>
            <person name="Zhang Q."/>
            <person name="Peshkin L."/>
            <person name="Yang L."/>
            <person name="Bronson R.T."/>
            <person name="Buffenstein R."/>
            <person name="Wang B."/>
            <person name="Han C."/>
            <person name="Li Q."/>
            <person name="Chen L."/>
            <person name="Zhao W."/>
            <person name="Sunyaev S.R."/>
            <person name="Park T.J."/>
            <person name="Zhang G."/>
            <person name="Wang J."/>
            <person name="Gladyshev V.N."/>
        </authorList>
    </citation>
    <scope>NUCLEOTIDE SEQUENCE [LARGE SCALE GENOMIC DNA]</scope>
</reference>
<dbReference type="Pfam" id="PF00089">
    <property type="entry name" value="Trypsin"/>
    <property type="match status" value="1"/>
</dbReference>
<dbReference type="Gene3D" id="2.40.10.10">
    <property type="entry name" value="Trypsin-like serine proteases"/>
    <property type="match status" value="2"/>
</dbReference>
<dbReference type="InParanoid" id="G5B1K5"/>
<dbReference type="InterPro" id="IPR001314">
    <property type="entry name" value="Peptidase_S1A"/>
</dbReference>
<dbReference type="InterPro" id="IPR009003">
    <property type="entry name" value="Peptidase_S1_PA"/>
</dbReference>
<dbReference type="FunFam" id="2.40.10.10:FF:000024">
    <property type="entry name" value="Serine protease 53"/>
    <property type="match status" value="1"/>
</dbReference>
<evidence type="ECO:0000313" key="8">
    <source>
        <dbReference type="Proteomes" id="UP000006813"/>
    </source>
</evidence>
<organism evidence="7 8">
    <name type="scientific">Heterocephalus glaber</name>
    <name type="common">Naked mole rat</name>
    <dbReference type="NCBI Taxonomy" id="10181"/>
    <lineage>
        <taxon>Eukaryota</taxon>
        <taxon>Metazoa</taxon>
        <taxon>Chordata</taxon>
        <taxon>Craniata</taxon>
        <taxon>Vertebrata</taxon>
        <taxon>Euteleostomi</taxon>
        <taxon>Mammalia</taxon>
        <taxon>Eutheria</taxon>
        <taxon>Euarchontoglires</taxon>
        <taxon>Glires</taxon>
        <taxon>Rodentia</taxon>
        <taxon>Hystricomorpha</taxon>
        <taxon>Bathyergidae</taxon>
        <taxon>Heterocephalus</taxon>
    </lineage>
</organism>
<dbReference type="PANTHER" id="PTHR24253">
    <property type="entry name" value="TRANSMEMBRANE PROTEASE SERINE"/>
    <property type="match status" value="1"/>
</dbReference>
<name>G5B1K5_HETGA</name>
<evidence type="ECO:0000313" key="7">
    <source>
        <dbReference type="EMBL" id="EHB03166.1"/>
    </source>
</evidence>
<dbReference type="FunCoup" id="G5B1K5">
    <property type="interactions" value="78"/>
</dbReference>
<dbReference type="AlphaFoldDB" id="G5B1K5"/>
<keyword evidence="1" id="KW-0645">Protease</keyword>
<evidence type="ECO:0000256" key="2">
    <source>
        <dbReference type="ARBA" id="ARBA00022729"/>
    </source>
</evidence>
<evidence type="ECO:0000259" key="6">
    <source>
        <dbReference type="PROSITE" id="PS50240"/>
    </source>
</evidence>
<dbReference type="GO" id="GO:0004252">
    <property type="term" value="F:serine-type endopeptidase activity"/>
    <property type="evidence" value="ECO:0007669"/>
    <property type="project" value="InterPro"/>
</dbReference>
<feature type="domain" description="Peptidase S1" evidence="6">
    <location>
        <begin position="1"/>
        <end position="214"/>
    </location>
</feature>
<dbReference type="GO" id="GO:0006508">
    <property type="term" value="P:proteolysis"/>
    <property type="evidence" value="ECO:0007669"/>
    <property type="project" value="UniProtKB-KW"/>
</dbReference>
<accession>G5B1K5</accession>
<keyword evidence="3" id="KW-0378">Hydrolase</keyword>
<gene>
    <name evidence="7" type="ORF">GW7_03666</name>
</gene>
<dbReference type="PROSITE" id="PS50240">
    <property type="entry name" value="TRYPSIN_DOM"/>
    <property type="match status" value="1"/>
</dbReference>
<proteinExistence type="predicted"/>
<evidence type="ECO:0000256" key="3">
    <source>
        <dbReference type="ARBA" id="ARBA00022801"/>
    </source>
</evidence>
<dbReference type="PRINTS" id="PR00722">
    <property type="entry name" value="CHYMOTRYPSIN"/>
</dbReference>
<dbReference type="MEROPS" id="S01.011"/>
<sequence>MLLLLTALPLSQDSCGRALNPDEWTIQFGELTSAPSFWNMEAYLNRYQVDKIILSPKYTGVSPYDIALLKLVSPVAYNKNIQPICISASMSKFENWTDCWVTGWGDIEEEKNLPAPYTLQEVQVSVINKAMCNHLYQRSDFGVAIWGDMVCAGDPAGGKDTCVGDSGGPLVCDLDGVWYQIGIVSWGVGCGRPNQPGVYTNISQHIHWIQKTVAHDGSPGLDFSLLLLLLTLLCTTRFVGST</sequence>
<keyword evidence="4" id="KW-1015">Disulfide bond</keyword>
<feature type="chain" id="PRO_5003473924" evidence="5">
    <location>
        <begin position="19"/>
        <end position="242"/>
    </location>
</feature>
<keyword evidence="2 5" id="KW-0732">Signal</keyword>
<dbReference type="Proteomes" id="UP000006813">
    <property type="component" value="Unassembled WGS sequence"/>
</dbReference>
<dbReference type="InterPro" id="IPR043504">
    <property type="entry name" value="Peptidase_S1_PA_chymotrypsin"/>
</dbReference>